<dbReference type="InterPro" id="IPR001487">
    <property type="entry name" value="Bromodomain"/>
</dbReference>
<feature type="compositionally biased region" description="Acidic residues" evidence="3">
    <location>
        <begin position="345"/>
        <end position="365"/>
    </location>
</feature>
<dbReference type="SUPFAM" id="SSF47370">
    <property type="entry name" value="Bromodomain"/>
    <property type="match status" value="1"/>
</dbReference>
<evidence type="ECO:0000256" key="1">
    <source>
        <dbReference type="ARBA" id="ARBA00023117"/>
    </source>
</evidence>
<feature type="compositionally biased region" description="Basic residues" evidence="3">
    <location>
        <begin position="424"/>
        <end position="447"/>
    </location>
</feature>
<feature type="compositionally biased region" description="Acidic residues" evidence="3">
    <location>
        <begin position="179"/>
        <end position="188"/>
    </location>
</feature>
<dbReference type="Pfam" id="PF00439">
    <property type="entry name" value="Bromodomain"/>
    <property type="match status" value="1"/>
</dbReference>
<dbReference type="InterPro" id="IPR036427">
    <property type="entry name" value="Bromodomain-like_sf"/>
</dbReference>
<feature type="region of interest" description="Disordered" evidence="3">
    <location>
        <begin position="625"/>
        <end position="673"/>
    </location>
</feature>
<dbReference type="Pfam" id="PF10551">
    <property type="entry name" value="MULE"/>
    <property type="match status" value="1"/>
</dbReference>
<dbReference type="Gene3D" id="1.20.920.10">
    <property type="entry name" value="Bromodomain-like"/>
    <property type="match status" value="1"/>
</dbReference>
<dbReference type="PRINTS" id="PR00503">
    <property type="entry name" value="BROMODOMAIN"/>
</dbReference>
<feature type="region of interest" description="Disordered" evidence="3">
    <location>
        <begin position="210"/>
        <end position="237"/>
    </location>
</feature>
<evidence type="ECO:0000259" key="4">
    <source>
        <dbReference type="PROSITE" id="PS50014"/>
    </source>
</evidence>
<dbReference type="Proteomes" id="UP000005408">
    <property type="component" value="Unassembled WGS sequence"/>
</dbReference>
<dbReference type="InterPro" id="IPR018289">
    <property type="entry name" value="MULE_transposase_dom"/>
</dbReference>
<sequence length="1136" mass="128697">MALPKYKIGNVPLDKWSIKERLALACSVFRSGDQNWVSVSRQIKSYGEPNRPQEWFSQRNCALQYADLLEKVETPKRKGRDRAEVETPSQQIMRKLTIERIEELKKIVMEQEQNYKKLKKDVEMIKSGQWDDRLPEIYQQMLSEKKEAEEAAREAEMLGTSTDSTLPESGPAFVAESQTEMETEEVSQDSDNKDIAVEVNVVTEEKPDIQEPLKIKIETTTPGVEDKPKPNPSPTRLLTTLLSSKTSKVEDLKELKEKTEQEQAKAEAAVAAASTAVTTVTEAPVKKIEQPESSGAVSAIDQTPSSTAPTLTKLLHKGGQSKSVEEEDTARGATDTPSSSNTIPVDEEIVEIEDIKEEVDVEDQSGGDQQKIKEEVVNVEQEENQESTDTGFVQLDEEISIKEEPMSPASSVSSKVSESEIKAGSRRSSRGRQSGRRRRTKRLKKPAGVKDEESTSRLSDGDTTEDETARESDDTSLSGNITNVPTPTPFTESIPSSPVSHCSDTEDEKAYKNWKKSIMLVWRSAANHKYANVFLHPVTNEIAPGYTTIVHRRMDLSQIKKNIESGAIRSTAEFQRDMMLMFTNAIMYNNCNHRVHKMAVEMYNDVLQHIEQYVSTQIMVQTTDTKLLRGSRRTDASDKEEDSKRRRTSSEQHGEVPSPVSQPVPLQRGPSIPDDQVTFEVLKKASRSNKDMLVDNRGYSYNLKRNVPNGRDWQCAVRQKDLYCMATVRERGNNFIMGKHRHCHEGAPGVAIAKKITATVKEHSVRNVFESAGTIAEKALYSMGDSNLPPQSRPKLTNLIRIANRTREKLRPEEPKFCDFNLAEGYLPQGFLQADISFDGQRHLVFTSQDQLDLLADVNTWYVDGTFKVVRHPFVQLFSIHGFLGNQQKQVPLAFVLMSRRQTSDYAKTFSTILQKLPRRAAVQTIVADFEKATWAALRETIPGINIIGCHFHWSQAVWRKVQEVGLQVPYSEDINIYRTVRSILALPFLPIANVQAGFDTIRANAVANEKLDLLFKYIKRNWIDSSTFPPSTWNVYRKETRTNNDCEGWHRRINHCAMETAPPMYCLIPILFSEVEKLPLQKQMVEDGSLQRVQRKDVRDRQRQYEDLWGQFEEGHLTDAQLLREIAKICGPSRL</sequence>
<evidence type="ECO:0000256" key="3">
    <source>
        <dbReference type="SAM" id="MobiDB-lite"/>
    </source>
</evidence>
<feature type="compositionally biased region" description="Polar residues" evidence="3">
    <location>
        <begin position="475"/>
        <end position="502"/>
    </location>
</feature>
<evidence type="ECO:0000313" key="6">
    <source>
        <dbReference type="Proteomes" id="UP000005408"/>
    </source>
</evidence>
<dbReference type="EnsemblMetazoa" id="G16284.1">
    <property type="protein sequence ID" value="G16284.1:cds"/>
    <property type="gene ID" value="G16284"/>
</dbReference>
<proteinExistence type="predicted"/>
<feature type="domain" description="Bromo" evidence="4">
    <location>
        <begin position="526"/>
        <end position="596"/>
    </location>
</feature>
<evidence type="ECO:0000313" key="5">
    <source>
        <dbReference type="EnsemblMetazoa" id="G16284.1:cds"/>
    </source>
</evidence>
<feature type="region of interest" description="Disordered" evidence="3">
    <location>
        <begin position="149"/>
        <end position="169"/>
    </location>
</feature>
<dbReference type="SMART" id="SM00297">
    <property type="entry name" value="BROMO"/>
    <property type="match status" value="1"/>
</dbReference>
<evidence type="ECO:0000256" key="2">
    <source>
        <dbReference type="PROSITE-ProRule" id="PRU00035"/>
    </source>
</evidence>
<dbReference type="GO" id="GO:0035267">
    <property type="term" value="C:NuA4 histone acetyltransferase complex"/>
    <property type="evidence" value="ECO:0007669"/>
    <property type="project" value="TreeGrafter"/>
</dbReference>
<keyword evidence="6" id="KW-1185">Reference proteome</keyword>
<dbReference type="AlphaFoldDB" id="A0A8W8IXE8"/>
<feature type="compositionally biased region" description="Polar residues" evidence="3">
    <location>
        <begin position="291"/>
        <end position="310"/>
    </location>
</feature>
<dbReference type="PROSITE" id="PS50014">
    <property type="entry name" value="BROMODOMAIN_2"/>
    <property type="match status" value="1"/>
</dbReference>
<protein>
    <recommendedName>
        <fullName evidence="4">Bromo domain-containing protein</fullName>
    </recommendedName>
</protein>
<organism evidence="5 6">
    <name type="scientific">Magallana gigas</name>
    <name type="common">Pacific oyster</name>
    <name type="synonym">Crassostrea gigas</name>
    <dbReference type="NCBI Taxonomy" id="29159"/>
    <lineage>
        <taxon>Eukaryota</taxon>
        <taxon>Metazoa</taxon>
        <taxon>Spiralia</taxon>
        <taxon>Lophotrochozoa</taxon>
        <taxon>Mollusca</taxon>
        <taxon>Bivalvia</taxon>
        <taxon>Autobranchia</taxon>
        <taxon>Pteriomorphia</taxon>
        <taxon>Ostreida</taxon>
        <taxon>Ostreoidea</taxon>
        <taxon>Ostreidae</taxon>
        <taxon>Magallana</taxon>
    </lineage>
</organism>
<feature type="region of interest" description="Disordered" evidence="3">
    <location>
        <begin position="275"/>
        <end position="506"/>
    </location>
</feature>
<accession>A0A8W8IXE8</accession>
<name>A0A8W8IXE8_MAGGI</name>
<dbReference type="PANTHER" id="PTHR15398:SF4">
    <property type="entry name" value="BROMODOMAIN-CONTAINING PROTEIN 8 ISOFORM X1"/>
    <property type="match status" value="1"/>
</dbReference>
<feature type="compositionally biased region" description="Low complexity" evidence="3">
    <location>
        <begin position="656"/>
        <end position="665"/>
    </location>
</feature>
<feature type="region of interest" description="Disordered" evidence="3">
    <location>
        <begin position="175"/>
        <end position="194"/>
    </location>
</feature>
<feature type="compositionally biased region" description="Low complexity" evidence="3">
    <location>
        <begin position="406"/>
        <end position="416"/>
    </location>
</feature>
<reference evidence="5" key="1">
    <citation type="submission" date="2022-08" db="UniProtKB">
        <authorList>
            <consortium name="EnsemblMetazoa"/>
        </authorList>
    </citation>
    <scope>IDENTIFICATION</scope>
    <source>
        <strain evidence="5">05x7-T-G4-1.051#20</strain>
    </source>
</reference>
<dbReference type="InterPro" id="IPR037966">
    <property type="entry name" value="Brd8_Bromo_dom"/>
</dbReference>
<feature type="compositionally biased region" description="Basic and acidic residues" evidence="3">
    <location>
        <begin position="632"/>
        <end position="654"/>
    </location>
</feature>
<dbReference type="CDD" id="cd05507">
    <property type="entry name" value="Bromo_brd8_like"/>
    <property type="match status" value="1"/>
</dbReference>
<dbReference type="Gene3D" id="2.20.25.240">
    <property type="match status" value="1"/>
</dbReference>
<keyword evidence="1 2" id="KW-0103">Bromodomain</keyword>
<dbReference type="PANTHER" id="PTHR15398">
    <property type="entry name" value="BROMODOMAIN-CONTAINING PROTEIN 8"/>
    <property type="match status" value="1"/>
</dbReference>